<evidence type="ECO:0000313" key="5">
    <source>
        <dbReference type="Proteomes" id="UP000013523"/>
    </source>
</evidence>
<organism evidence="4 5">
    <name type="scientific">Clostridium pasteurianum BC1</name>
    <dbReference type="NCBI Taxonomy" id="86416"/>
    <lineage>
        <taxon>Bacteria</taxon>
        <taxon>Bacillati</taxon>
        <taxon>Bacillota</taxon>
        <taxon>Clostridia</taxon>
        <taxon>Eubacteriales</taxon>
        <taxon>Clostridiaceae</taxon>
        <taxon>Clostridium</taxon>
    </lineage>
</organism>
<dbReference type="eggNOG" id="COG2407">
    <property type="taxonomic scope" value="Bacteria"/>
</dbReference>
<dbReference type="GO" id="GO:0008736">
    <property type="term" value="F:L-fucose isomerase activity"/>
    <property type="evidence" value="ECO:0007669"/>
    <property type="project" value="InterPro"/>
</dbReference>
<keyword evidence="2" id="KW-0119">Carbohydrate metabolism</keyword>
<name>R4K076_CLOPA</name>
<dbReference type="SUPFAM" id="SSF50443">
    <property type="entry name" value="FucI/AraA C-terminal domain-like"/>
    <property type="match status" value="1"/>
</dbReference>
<dbReference type="AlphaFoldDB" id="R4K076"/>
<dbReference type="PATRIC" id="fig|86416.3.peg.942"/>
<dbReference type="InterPro" id="IPR004216">
    <property type="entry name" value="Fuc/Ara_isomerase_C"/>
</dbReference>
<dbReference type="OrthoDB" id="5838738at2"/>
<evidence type="ECO:0000313" key="4">
    <source>
        <dbReference type="EMBL" id="AGK95968.1"/>
    </source>
</evidence>
<evidence type="ECO:0000256" key="2">
    <source>
        <dbReference type="ARBA" id="ARBA00023277"/>
    </source>
</evidence>
<protein>
    <submittedName>
        <fullName evidence="4">L-fucose isomerase family protein</fullName>
    </submittedName>
</protein>
<dbReference type="GO" id="GO:0005737">
    <property type="term" value="C:cytoplasm"/>
    <property type="evidence" value="ECO:0007669"/>
    <property type="project" value="InterPro"/>
</dbReference>
<dbReference type="PANTHER" id="PTHR36120:SF1">
    <property type="entry name" value="L-FUCOSE ISOMERASE C-TERMINAL DOMAIN-CONTAINING PROTEIN"/>
    <property type="match status" value="1"/>
</dbReference>
<keyword evidence="1 4" id="KW-0413">Isomerase</keyword>
<dbReference type="SUPFAM" id="SSF53743">
    <property type="entry name" value="FucI/AraA N-terminal and middle domains"/>
    <property type="match status" value="1"/>
</dbReference>
<dbReference type="RefSeq" id="WP_015614292.1">
    <property type="nucleotide sequence ID" value="NC_021182.1"/>
</dbReference>
<dbReference type="InterPro" id="IPR009015">
    <property type="entry name" value="Fucose_isomerase_N/cen_sf"/>
</dbReference>
<sequence length="444" mass="48713">MNIKIAFFSLARTTFFMPSAEENFKKSCDMLKGIFNNISIPEELLTSPEMLSEFADTLPQQDLIIYQCSTFVGGEFVTELTRRFNCPIVVWAVREPSIDGGRLKLNSLTGAFSAGNSIRMQGHQHEFVFGNPEEETVITKLRKIGSAVEMTKKLRNLVIGVIGSQPQGFGFGNIDEAKLSGTFGTRIVRTEAASIMNKASTYSNEEIAKALDELKSRTEGYDKMPEENLQKYARLRRSYEDFIEETGAGAVASRCWPDFFTGFGAPVCAVLSMLNDNGIAASCETDIGGVISMFIGAGFSGEATYFGDPVAVDEKCDSIVYWHCGAGASTLANDKEGSKLGVHPNRKIGPTMEFGLKSGGVTVLRLGKDRDGFRMFIFKGEALEEPQKFFGTSVTVRPEGGKAAEKIAEFVRDGWEPHFVVAYGDVTEEIKTMCSLLGIKVLKY</sequence>
<dbReference type="STRING" id="86416.Clopa_0952"/>
<evidence type="ECO:0000259" key="3">
    <source>
        <dbReference type="Pfam" id="PF02952"/>
    </source>
</evidence>
<proteinExistence type="predicted"/>
<dbReference type="InterPro" id="IPR015888">
    <property type="entry name" value="Fuc_isomerase_C"/>
</dbReference>
<keyword evidence="5" id="KW-1185">Reference proteome</keyword>
<gene>
    <name evidence="4" type="ORF">Clopa_0952</name>
</gene>
<dbReference type="HOGENOM" id="CLU_045643_1_0_9"/>
<feature type="domain" description="L-fucose isomerase C-terminal" evidence="3">
    <location>
        <begin position="357"/>
        <end position="442"/>
    </location>
</feature>
<reference evidence="4 5" key="1">
    <citation type="submission" date="2012-01" db="EMBL/GenBank/DDBJ databases">
        <title>Complete sequence of chromosome of Clostridium pasteurianum BC1.</title>
        <authorList>
            <consortium name="US DOE Joint Genome Institute"/>
            <person name="Lucas S."/>
            <person name="Han J."/>
            <person name="Lapidus A."/>
            <person name="Cheng J.-F."/>
            <person name="Goodwin L."/>
            <person name="Pitluck S."/>
            <person name="Peters L."/>
            <person name="Mikhailova N."/>
            <person name="Teshima H."/>
            <person name="Detter J.C."/>
            <person name="Han C."/>
            <person name="Tapia R."/>
            <person name="Land M."/>
            <person name="Hauser L."/>
            <person name="Kyrpides N."/>
            <person name="Ivanova N."/>
            <person name="Pagani I."/>
            <person name="Dunn J."/>
            <person name="Taghavi S."/>
            <person name="Francis A."/>
            <person name="van der Lelie D."/>
            <person name="Woyke T."/>
        </authorList>
    </citation>
    <scope>NUCLEOTIDE SEQUENCE [LARGE SCALE GENOMIC DNA]</scope>
    <source>
        <strain evidence="4 5">BC1</strain>
    </source>
</reference>
<dbReference type="PANTHER" id="PTHR36120">
    <property type="entry name" value="FUCOSE ISOMERASE"/>
    <property type="match status" value="1"/>
</dbReference>
<evidence type="ECO:0000256" key="1">
    <source>
        <dbReference type="ARBA" id="ARBA00023235"/>
    </source>
</evidence>
<accession>R4K076</accession>
<dbReference type="Pfam" id="PF02952">
    <property type="entry name" value="Fucose_iso_C"/>
    <property type="match status" value="1"/>
</dbReference>
<dbReference type="Proteomes" id="UP000013523">
    <property type="component" value="Chromosome"/>
</dbReference>
<dbReference type="KEGG" id="cpas:Clopa_0952"/>
<dbReference type="GO" id="GO:0006004">
    <property type="term" value="P:fucose metabolic process"/>
    <property type="evidence" value="ECO:0007669"/>
    <property type="project" value="InterPro"/>
</dbReference>
<dbReference type="EMBL" id="CP003261">
    <property type="protein sequence ID" value="AGK95968.1"/>
    <property type="molecule type" value="Genomic_DNA"/>
</dbReference>